<name>A0A0J9E5P1_9RHOB</name>
<accession>A0A0J9E5P1</accession>
<proteinExistence type="predicted"/>
<sequence length="95" mass="10108">MLTLAAGAVLAGCAQFPELDAAVSARAKAADYPSLVPADDILAKRREARLSPEDGAALLERAERLRQRGAILRALPVIDEETRRRISARLSSLGG</sequence>
<reference evidence="1 2" key="1">
    <citation type="submission" date="2015-06" db="EMBL/GenBank/DDBJ databases">
        <title>Draft genome sequence of an Alphaproteobacteria species associated to the Mediterranean sponge Oscarella lobularis.</title>
        <authorList>
            <person name="Jourda C."/>
            <person name="Santini S."/>
            <person name="Claverie J.-M."/>
        </authorList>
    </citation>
    <scope>NUCLEOTIDE SEQUENCE [LARGE SCALE GENOMIC DNA]</scope>
    <source>
        <strain evidence="1">IGS</strain>
    </source>
</reference>
<dbReference type="EMBL" id="LFTY01000002">
    <property type="protein sequence ID" value="KMW58001.1"/>
    <property type="molecule type" value="Genomic_DNA"/>
</dbReference>
<dbReference type="PATRIC" id="fig|1675527.3.peg.3110"/>
<gene>
    <name evidence="1" type="ORF">AIOL_002969</name>
</gene>
<evidence type="ECO:0000313" key="1">
    <source>
        <dbReference type="EMBL" id="KMW58001.1"/>
    </source>
</evidence>
<dbReference type="AlphaFoldDB" id="A0A0J9E5P1"/>
<dbReference type="STRING" id="1675527.AIOL_002969"/>
<keyword evidence="2" id="KW-1185">Reference proteome</keyword>
<dbReference type="Proteomes" id="UP000037178">
    <property type="component" value="Unassembled WGS sequence"/>
</dbReference>
<comment type="caution">
    <text evidence="1">The sequence shown here is derived from an EMBL/GenBank/DDBJ whole genome shotgun (WGS) entry which is preliminary data.</text>
</comment>
<organism evidence="1 2">
    <name type="scientific">Candidatus Rhodobacter oscarellae</name>
    <dbReference type="NCBI Taxonomy" id="1675527"/>
    <lineage>
        <taxon>Bacteria</taxon>
        <taxon>Pseudomonadati</taxon>
        <taxon>Pseudomonadota</taxon>
        <taxon>Alphaproteobacteria</taxon>
        <taxon>Rhodobacterales</taxon>
        <taxon>Rhodobacter group</taxon>
        <taxon>Rhodobacter</taxon>
    </lineage>
</organism>
<protein>
    <submittedName>
        <fullName evidence="1">Uncharacterized protein</fullName>
    </submittedName>
</protein>
<evidence type="ECO:0000313" key="2">
    <source>
        <dbReference type="Proteomes" id="UP000037178"/>
    </source>
</evidence>